<dbReference type="GO" id="GO:0003887">
    <property type="term" value="F:DNA-directed DNA polymerase activity"/>
    <property type="evidence" value="ECO:0007669"/>
    <property type="project" value="TreeGrafter"/>
</dbReference>
<dbReference type="FunFam" id="3.40.1170.60:FF:000008">
    <property type="entry name" value="DNA polymerase eta subunit"/>
    <property type="match status" value="1"/>
</dbReference>
<evidence type="ECO:0000256" key="4">
    <source>
        <dbReference type="ARBA" id="ARBA00022763"/>
    </source>
</evidence>
<dbReference type="GO" id="GO:0070987">
    <property type="term" value="P:error-free translesion synthesis"/>
    <property type="evidence" value="ECO:0007669"/>
    <property type="project" value="UniProtKB-ARBA"/>
</dbReference>
<gene>
    <name evidence="12" type="ORF">GpartN1_g3128.t1</name>
</gene>
<dbReference type="InterPro" id="IPR017961">
    <property type="entry name" value="DNA_pol_Y-fam_little_finger"/>
</dbReference>
<dbReference type="SUPFAM" id="SSF56672">
    <property type="entry name" value="DNA/RNA polymerases"/>
    <property type="match status" value="1"/>
</dbReference>
<evidence type="ECO:0000313" key="12">
    <source>
        <dbReference type="EMBL" id="GJQ11337.1"/>
    </source>
</evidence>
<reference evidence="12" key="1">
    <citation type="journal article" date="2022" name="Proc. Natl. Acad. Sci. U.S.A.">
        <title>Life cycle and functional genomics of the unicellular red alga Galdieria for elucidating algal and plant evolution and industrial use.</title>
        <authorList>
            <person name="Hirooka S."/>
            <person name="Itabashi T."/>
            <person name="Ichinose T.M."/>
            <person name="Onuma R."/>
            <person name="Fujiwara T."/>
            <person name="Yamashita S."/>
            <person name="Jong L.W."/>
            <person name="Tomita R."/>
            <person name="Iwane A.H."/>
            <person name="Miyagishima S.Y."/>
        </authorList>
    </citation>
    <scope>NUCLEOTIDE SEQUENCE</scope>
    <source>
        <strain evidence="12">NBRC 102759</strain>
    </source>
</reference>
<accession>A0A9C7PXJ7</accession>
<dbReference type="GO" id="GO:0003684">
    <property type="term" value="F:damaged DNA binding"/>
    <property type="evidence" value="ECO:0007669"/>
    <property type="project" value="InterPro"/>
</dbReference>
<dbReference type="Pfam" id="PF21704">
    <property type="entry name" value="POLH-Rev1_HhH"/>
    <property type="match status" value="1"/>
</dbReference>
<organism evidence="12 13">
    <name type="scientific">Galdieria partita</name>
    <dbReference type="NCBI Taxonomy" id="83374"/>
    <lineage>
        <taxon>Eukaryota</taxon>
        <taxon>Rhodophyta</taxon>
        <taxon>Bangiophyceae</taxon>
        <taxon>Galdieriales</taxon>
        <taxon>Galdieriaceae</taxon>
        <taxon>Galdieria</taxon>
    </lineage>
</organism>
<dbReference type="PANTHER" id="PTHR45873:SF1">
    <property type="entry name" value="DNA POLYMERASE ETA"/>
    <property type="match status" value="1"/>
</dbReference>
<feature type="region of interest" description="Disordered" evidence="10">
    <location>
        <begin position="456"/>
        <end position="479"/>
    </location>
</feature>
<evidence type="ECO:0000256" key="3">
    <source>
        <dbReference type="ARBA" id="ARBA00022723"/>
    </source>
</evidence>
<name>A0A9C7PXJ7_9RHOD</name>
<dbReference type="Pfam" id="PF11799">
    <property type="entry name" value="IMS_C"/>
    <property type="match status" value="1"/>
</dbReference>
<feature type="compositionally biased region" description="Low complexity" evidence="10">
    <location>
        <begin position="462"/>
        <end position="472"/>
    </location>
</feature>
<dbReference type="PROSITE" id="PS50173">
    <property type="entry name" value="UMUC"/>
    <property type="match status" value="1"/>
</dbReference>
<dbReference type="InterPro" id="IPR043128">
    <property type="entry name" value="Rev_trsase/Diguanyl_cyclase"/>
</dbReference>
<dbReference type="GO" id="GO:0005657">
    <property type="term" value="C:replication fork"/>
    <property type="evidence" value="ECO:0007669"/>
    <property type="project" value="TreeGrafter"/>
</dbReference>
<dbReference type="InterPro" id="IPR043502">
    <property type="entry name" value="DNA/RNA_pol_sf"/>
</dbReference>
<evidence type="ECO:0000313" key="13">
    <source>
        <dbReference type="Proteomes" id="UP001061958"/>
    </source>
</evidence>
<comment type="subcellular location">
    <subcellularLocation>
        <location evidence="1">Nucleus</location>
    </subcellularLocation>
</comment>
<feature type="domain" description="UmuC" evidence="11">
    <location>
        <begin position="19"/>
        <end position="274"/>
    </location>
</feature>
<keyword evidence="2" id="KW-0808">Transferase</keyword>
<dbReference type="Gene3D" id="3.30.1490.100">
    <property type="entry name" value="DNA polymerase, Y-family, little finger domain"/>
    <property type="match status" value="1"/>
</dbReference>
<dbReference type="GO" id="GO:0042276">
    <property type="term" value="P:error-prone translesion synthesis"/>
    <property type="evidence" value="ECO:0007669"/>
    <property type="project" value="TreeGrafter"/>
</dbReference>
<dbReference type="Gene3D" id="1.10.150.20">
    <property type="entry name" value="5' to 3' exonuclease, C-terminal subdomain"/>
    <property type="match status" value="1"/>
</dbReference>
<dbReference type="GO" id="GO:0008270">
    <property type="term" value="F:zinc ion binding"/>
    <property type="evidence" value="ECO:0007669"/>
    <property type="project" value="UniProtKB-KW"/>
</dbReference>
<evidence type="ECO:0000256" key="1">
    <source>
        <dbReference type="ARBA" id="ARBA00004123"/>
    </source>
</evidence>
<feature type="region of interest" description="Disordered" evidence="10">
    <location>
        <begin position="91"/>
        <end position="112"/>
    </location>
</feature>
<evidence type="ECO:0000256" key="10">
    <source>
        <dbReference type="SAM" id="MobiDB-lite"/>
    </source>
</evidence>
<dbReference type="SUPFAM" id="SSF100879">
    <property type="entry name" value="Lesion bypass DNA polymerase (Y-family), little finger domain"/>
    <property type="match status" value="1"/>
</dbReference>
<dbReference type="Gene3D" id="3.40.1170.60">
    <property type="match status" value="1"/>
</dbReference>
<comment type="caution">
    <text evidence="12">The sequence shown here is derived from an EMBL/GenBank/DDBJ whole genome shotgun (WGS) entry which is preliminary data.</text>
</comment>
<keyword evidence="7" id="KW-0234">DNA repair</keyword>
<keyword evidence="8" id="KW-0539">Nucleus</keyword>
<keyword evidence="13" id="KW-1185">Reference proteome</keyword>
<evidence type="ECO:0000256" key="5">
    <source>
        <dbReference type="ARBA" id="ARBA00022771"/>
    </source>
</evidence>
<keyword evidence="4" id="KW-0227">DNA damage</keyword>
<dbReference type="GO" id="GO:0005634">
    <property type="term" value="C:nucleus"/>
    <property type="evidence" value="ECO:0007669"/>
    <property type="project" value="UniProtKB-SubCell"/>
</dbReference>
<sequence>MESNVSSHFAYLEEQFPVIIHLDLDCFYAQVESVRLGLDPSTPLCVQQWDGVIAVNYAAREYGISRHERVEKVKEKCPSCVLVHVETVGFPDQSSSGEKCSDPGDSSIHRKSETKVSLDRYREASLKIFQLLSSFSECCEKASIDEAYLDVSQQVEDILNATKDQHNNIGSILERLNMKEEERAYYFETVFEPFGKQELHLSQRLLIGCAIAAKIRYAIYSRFFYTCSAGIAENKLLAKLGSSLNKPNRQTLISPNAVPCLLQNLPLRKLRGLGGKLGTRIEERTNARTVKEAQNLTLESWNEIVGRENAKWIYNLVRGIDYSPVNARGITKSILAAKTFKAECSWQGMEKWIKLLAYELCERLRKDEAMNCRRPTNFIVHYSSGGYVSSSKSIPFPNERDRVSSLSKNAMKMLQTASNFCFPCKRLSFSVSKFQNISSDATSIAAFLKRQEIHRTSELPNESMETSSSSKLSEARAEGTLSDLHKSSFEECKIVELEPNEEEDYILAQRMQEEEWLKFRNKRGYFYDDRMGIRKKKKGESQTLDHFFHK</sequence>
<dbReference type="Gene3D" id="3.30.70.270">
    <property type="match status" value="1"/>
</dbReference>
<evidence type="ECO:0000256" key="2">
    <source>
        <dbReference type="ARBA" id="ARBA00022679"/>
    </source>
</evidence>
<evidence type="ECO:0000256" key="6">
    <source>
        <dbReference type="ARBA" id="ARBA00022833"/>
    </source>
</evidence>
<feature type="compositionally biased region" description="Basic and acidic residues" evidence="10">
    <location>
        <begin position="99"/>
        <end position="112"/>
    </location>
</feature>
<keyword evidence="3" id="KW-0479">Metal-binding</keyword>
<dbReference type="InterPro" id="IPR052230">
    <property type="entry name" value="DNA_polymerase_eta"/>
</dbReference>
<dbReference type="Pfam" id="PF00817">
    <property type="entry name" value="IMS"/>
    <property type="match status" value="1"/>
</dbReference>
<dbReference type="InterPro" id="IPR036775">
    <property type="entry name" value="DNA_pol_Y-fam_lit_finger_sf"/>
</dbReference>
<keyword evidence="6" id="KW-0862">Zinc</keyword>
<dbReference type="GO" id="GO:0035861">
    <property type="term" value="C:site of double-strand break"/>
    <property type="evidence" value="ECO:0007669"/>
    <property type="project" value="TreeGrafter"/>
</dbReference>
<evidence type="ECO:0000256" key="7">
    <source>
        <dbReference type="ARBA" id="ARBA00023204"/>
    </source>
</evidence>
<dbReference type="AlphaFoldDB" id="A0A9C7PXJ7"/>
<dbReference type="InterPro" id="IPR001126">
    <property type="entry name" value="UmuC"/>
</dbReference>
<dbReference type="GO" id="GO:0009314">
    <property type="term" value="P:response to radiation"/>
    <property type="evidence" value="ECO:0007669"/>
    <property type="project" value="TreeGrafter"/>
</dbReference>
<dbReference type="GO" id="GO:0006281">
    <property type="term" value="P:DNA repair"/>
    <property type="evidence" value="ECO:0007669"/>
    <property type="project" value="UniProtKB-KW"/>
</dbReference>
<dbReference type="OrthoDB" id="5723at2759"/>
<protein>
    <recommendedName>
        <fullName evidence="9">DNA polymerase eta</fullName>
    </recommendedName>
</protein>
<evidence type="ECO:0000256" key="8">
    <source>
        <dbReference type="ARBA" id="ARBA00023242"/>
    </source>
</evidence>
<proteinExistence type="predicted"/>
<reference evidence="12" key="2">
    <citation type="submission" date="2022-01" db="EMBL/GenBank/DDBJ databases">
        <authorList>
            <person name="Hirooka S."/>
            <person name="Miyagishima S.Y."/>
        </authorList>
    </citation>
    <scope>NUCLEOTIDE SEQUENCE</scope>
    <source>
        <strain evidence="12">NBRC 102759</strain>
    </source>
</reference>
<dbReference type="GO" id="GO:0051276">
    <property type="term" value="P:chromosome organization"/>
    <property type="evidence" value="ECO:0007669"/>
    <property type="project" value="UniProtKB-ARBA"/>
</dbReference>
<keyword evidence="5" id="KW-0863">Zinc-finger</keyword>
<dbReference type="PIRSF" id="PIRSF036603">
    <property type="entry name" value="DPol_eta"/>
    <property type="match status" value="1"/>
</dbReference>
<evidence type="ECO:0000256" key="9">
    <source>
        <dbReference type="ARBA" id="ARBA00044975"/>
    </source>
</evidence>
<evidence type="ECO:0000259" key="11">
    <source>
        <dbReference type="PROSITE" id="PS50173"/>
    </source>
</evidence>
<dbReference type="PANTHER" id="PTHR45873">
    <property type="entry name" value="DNA POLYMERASE ETA"/>
    <property type="match status" value="1"/>
</dbReference>
<dbReference type="Proteomes" id="UP001061958">
    <property type="component" value="Unassembled WGS sequence"/>
</dbReference>
<dbReference type="EMBL" id="BQMJ01000023">
    <property type="protein sequence ID" value="GJQ11337.1"/>
    <property type="molecule type" value="Genomic_DNA"/>
</dbReference>